<protein>
    <recommendedName>
        <fullName evidence="3">SMB domain-containing protein</fullName>
    </recommendedName>
</protein>
<accession>A0AAV4GV12</accession>
<feature type="domain" description="SMB" evidence="3">
    <location>
        <begin position="363"/>
        <end position="403"/>
    </location>
</feature>
<dbReference type="InterPro" id="IPR036024">
    <property type="entry name" value="Somatomedin_B-like_dom_sf"/>
</dbReference>
<name>A0AAV4GV12_9GAST</name>
<dbReference type="EMBL" id="BMAT01005247">
    <property type="protein sequence ID" value="GFR89738.1"/>
    <property type="molecule type" value="Genomic_DNA"/>
</dbReference>
<evidence type="ECO:0000256" key="2">
    <source>
        <dbReference type="SAM" id="SignalP"/>
    </source>
</evidence>
<dbReference type="SUPFAM" id="SSF90188">
    <property type="entry name" value="Somatomedin B domain"/>
    <property type="match status" value="1"/>
</dbReference>
<dbReference type="Proteomes" id="UP000762676">
    <property type="component" value="Unassembled WGS sequence"/>
</dbReference>
<reference evidence="4 5" key="1">
    <citation type="journal article" date="2021" name="Elife">
        <title>Chloroplast acquisition without the gene transfer in kleptoplastic sea slugs, Plakobranchus ocellatus.</title>
        <authorList>
            <person name="Maeda T."/>
            <person name="Takahashi S."/>
            <person name="Yoshida T."/>
            <person name="Shimamura S."/>
            <person name="Takaki Y."/>
            <person name="Nagai Y."/>
            <person name="Toyoda A."/>
            <person name="Suzuki Y."/>
            <person name="Arimoto A."/>
            <person name="Ishii H."/>
            <person name="Satoh N."/>
            <person name="Nishiyama T."/>
            <person name="Hasebe M."/>
            <person name="Maruyama T."/>
            <person name="Minagawa J."/>
            <person name="Obokata J."/>
            <person name="Shigenobu S."/>
        </authorList>
    </citation>
    <scope>NUCLEOTIDE SEQUENCE [LARGE SCALE GENOMIC DNA]</scope>
</reference>
<comment type="caution">
    <text evidence="4">The sequence shown here is derived from an EMBL/GenBank/DDBJ whole genome shotgun (WGS) entry which is preliminary data.</text>
</comment>
<proteinExistence type="predicted"/>
<dbReference type="SMART" id="SM00201">
    <property type="entry name" value="SO"/>
    <property type="match status" value="1"/>
</dbReference>
<dbReference type="PROSITE" id="PS50958">
    <property type="entry name" value="SMB_2"/>
    <property type="match status" value="1"/>
</dbReference>
<organism evidence="4 5">
    <name type="scientific">Elysia marginata</name>
    <dbReference type="NCBI Taxonomy" id="1093978"/>
    <lineage>
        <taxon>Eukaryota</taxon>
        <taxon>Metazoa</taxon>
        <taxon>Spiralia</taxon>
        <taxon>Lophotrochozoa</taxon>
        <taxon>Mollusca</taxon>
        <taxon>Gastropoda</taxon>
        <taxon>Heterobranchia</taxon>
        <taxon>Euthyneura</taxon>
        <taxon>Panpulmonata</taxon>
        <taxon>Sacoglossa</taxon>
        <taxon>Placobranchoidea</taxon>
        <taxon>Plakobranchidae</taxon>
        <taxon>Elysia</taxon>
    </lineage>
</organism>
<feature type="signal peptide" evidence="2">
    <location>
        <begin position="1"/>
        <end position="37"/>
    </location>
</feature>
<evidence type="ECO:0000313" key="5">
    <source>
        <dbReference type="Proteomes" id="UP000762676"/>
    </source>
</evidence>
<evidence type="ECO:0000259" key="3">
    <source>
        <dbReference type="PROSITE" id="PS50958"/>
    </source>
</evidence>
<keyword evidence="1" id="KW-1015">Disulfide bond</keyword>
<evidence type="ECO:0000313" key="4">
    <source>
        <dbReference type="EMBL" id="GFR89738.1"/>
    </source>
</evidence>
<keyword evidence="2" id="KW-0732">Signal</keyword>
<keyword evidence="5" id="KW-1185">Reference proteome</keyword>
<dbReference type="InterPro" id="IPR001212">
    <property type="entry name" value="Somatomedin_B_dom"/>
</dbReference>
<dbReference type="AlphaFoldDB" id="A0AAV4GV12"/>
<sequence length="929" mass="104868">MTGRIRSRRRKQRKPPHKFRILQSLLLHLLLISPVAPSNRITVFFWVSASSPITAFTPQEKIPPSVRFSEQFRHSIAPTEDTFALDIQANNTTATRNVTLREKSNIDIIPAEICPIDTTTVNYEITNTNALTADVETLNATTPTSTTLKTYILDASIMLQTNNTKINSLNNDRPSIFNTGALGADEQSVDKTNFKKYTPVTQTNYRDSIDIQSITTKTTFLTSLATTGSNYTVGVDVLLVKSSKSLLTDTKAKYLHNTSTPNRYVTATLAGNLSLMPVNKSFAQTTLKSSLDTANSSIQVSSTLLSILKYPSNNSNYIFADDSLSMSENLTQGPTVEQARSLMALETFRRSNHSWKWMRASKSPTSCSHRCGEDTSYPCSCDEKCVVHKTCCHDLVATCPDVYSLALVKFRHLLSASVRCDTMTSVLMVQSCPKTKEDMNPIQKTFVNNKHSQNGYKGKEIMFDILSNAPIIDYDTGIIFSNASTYECNQQNKSVDFSQTLSASTKTWVIQIGIFPNSGFKTNNQQKLDVSRYSYTPPESPLITSASLCYTRDTLSCISQLFAEFGVEETFCYTSVSEYYKVRENMSNLPRQYDLIADHICDFCLSEYQKDPRNGDRFHVAGLRVLMSMSTRPGYAVYHVPKDLRTYTQPVPWSSWTCKISDQMDLEASKSCRVLQCDRRFFLTKGGLCRKGAIAEFSVQEEVLFKGKVCRIDPQAFARATQCHTKTFKLVATSKPYRYYKVYNQRARMNATAVRVEMFFDTPNYEDHLMDLGRGYDTFYATMLVFAQKHCLSKEEKGKNMSTTHDTLFGPLIEKTFDTSRKTIADRGDIFLYAKDLKQKKMYERFFFKVCLQTGSINKNLADDALSCNFNSDFYPQNEEIRINELVTTVEDSPCVEEVDVLKSDALCFSLSIIFPCFSIMTTSLIAQV</sequence>
<feature type="chain" id="PRO_5043506551" description="SMB domain-containing protein" evidence="2">
    <location>
        <begin position="38"/>
        <end position="929"/>
    </location>
</feature>
<gene>
    <name evidence="4" type="ORF">ElyMa_002549900</name>
</gene>
<dbReference type="Gene3D" id="4.10.410.20">
    <property type="match status" value="1"/>
</dbReference>
<evidence type="ECO:0000256" key="1">
    <source>
        <dbReference type="ARBA" id="ARBA00023157"/>
    </source>
</evidence>
<dbReference type="Pfam" id="PF01033">
    <property type="entry name" value="Somatomedin_B"/>
    <property type="match status" value="1"/>
</dbReference>